<dbReference type="Gene3D" id="1.10.10.10">
    <property type="entry name" value="Winged helix-like DNA-binding domain superfamily/Winged helix DNA-binding domain"/>
    <property type="match status" value="1"/>
</dbReference>
<protein>
    <submittedName>
        <fullName evidence="6">DNA-binding transcriptional regulator, LysR family</fullName>
    </submittedName>
</protein>
<dbReference type="SUPFAM" id="SSF53850">
    <property type="entry name" value="Periplasmic binding protein-like II"/>
    <property type="match status" value="1"/>
</dbReference>
<dbReference type="Pfam" id="PF00126">
    <property type="entry name" value="HTH_1"/>
    <property type="match status" value="1"/>
</dbReference>
<dbReference type="Gene3D" id="3.40.190.290">
    <property type="match status" value="1"/>
</dbReference>
<dbReference type="InterPro" id="IPR036390">
    <property type="entry name" value="WH_DNA-bd_sf"/>
</dbReference>
<accession>A0A1M4WLR2</accession>
<evidence type="ECO:0000256" key="1">
    <source>
        <dbReference type="ARBA" id="ARBA00009437"/>
    </source>
</evidence>
<name>A0A1M4WLR2_9GAMM</name>
<evidence type="ECO:0000256" key="4">
    <source>
        <dbReference type="ARBA" id="ARBA00023163"/>
    </source>
</evidence>
<dbReference type="GO" id="GO:0003700">
    <property type="term" value="F:DNA-binding transcription factor activity"/>
    <property type="evidence" value="ECO:0007669"/>
    <property type="project" value="InterPro"/>
</dbReference>
<dbReference type="AlphaFoldDB" id="A0A1M4WLR2"/>
<dbReference type="RefSeq" id="WP_011978170.1">
    <property type="nucleotide sequence ID" value="NZ_FQVF01000004.1"/>
</dbReference>
<dbReference type="FunFam" id="1.10.10.10:FF:000001">
    <property type="entry name" value="LysR family transcriptional regulator"/>
    <property type="match status" value="1"/>
</dbReference>
<dbReference type="Pfam" id="PF03466">
    <property type="entry name" value="LysR_substrate"/>
    <property type="match status" value="1"/>
</dbReference>
<dbReference type="OrthoDB" id="9815676at2"/>
<keyword evidence="2" id="KW-0805">Transcription regulation</keyword>
<evidence type="ECO:0000256" key="2">
    <source>
        <dbReference type="ARBA" id="ARBA00023015"/>
    </source>
</evidence>
<organism evidence="6 7">
    <name type="scientific">Marinomonas polaris DSM 16579</name>
    <dbReference type="NCBI Taxonomy" id="1122206"/>
    <lineage>
        <taxon>Bacteria</taxon>
        <taxon>Pseudomonadati</taxon>
        <taxon>Pseudomonadota</taxon>
        <taxon>Gammaproteobacteria</taxon>
        <taxon>Oceanospirillales</taxon>
        <taxon>Oceanospirillaceae</taxon>
        <taxon>Marinomonas</taxon>
    </lineage>
</organism>
<dbReference type="InterPro" id="IPR000847">
    <property type="entry name" value="LysR_HTH_N"/>
</dbReference>
<dbReference type="STRING" id="1122206.SAMN02745753_00829"/>
<dbReference type="InterPro" id="IPR036388">
    <property type="entry name" value="WH-like_DNA-bd_sf"/>
</dbReference>
<keyword evidence="4" id="KW-0804">Transcription</keyword>
<dbReference type="EMBL" id="FQVF01000004">
    <property type="protein sequence ID" value="SHE82199.1"/>
    <property type="molecule type" value="Genomic_DNA"/>
</dbReference>
<sequence>MIEKIELSWLLSFHTVFEERSFKLASEKLGQPSSTVSRHIIQLEETLNVRLLERTTRRMSPTEAGQTLYEQSLPLLRSLDDQLEAISDQSDKVSGHLRILMPDLPFIAQQIASFCALYPKLKLSCETGLVPHQGLLDGFDLVMQFGRGELMDSDWVAKELIRWPSVIVASPEFVERHHSHLSFQNLPSLPCITTLSALQGSPWIFKDSRHSTKVHVTSQYRANSANMAKEAAIAGLGMAILAEPSCQKEIHQGTLVAIELEKTPEDLVLYAYSGKLKYSPQKVTALLDHFNFSDLFNELD</sequence>
<evidence type="ECO:0000313" key="6">
    <source>
        <dbReference type="EMBL" id="SHE82199.1"/>
    </source>
</evidence>
<dbReference type="SUPFAM" id="SSF46785">
    <property type="entry name" value="Winged helix' DNA-binding domain"/>
    <property type="match status" value="1"/>
</dbReference>
<dbReference type="PANTHER" id="PTHR30537">
    <property type="entry name" value="HTH-TYPE TRANSCRIPTIONAL REGULATOR"/>
    <property type="match status" value="1"/>
</dbReference>
<reference evidence="7" key="1">
    <citation type="submission" date="2016-11" db="EMBL/GenBank/DDBJ databases">
        <authorList>
            <person name="Varghese N."/>
            <person name="Submissions S."/>
        </authorList>
    </citation>
    <scope>NUCLEOTIDE SEQUENCE [LARGE SCALE GENOMIC DNA]</scope>
    <source>
        <strain evidence="7">DSM 16579</strain>
    </source>
</reference>
<gene>
    <name evidence="6" type="ORF">SAMN02745753_00829</name>
</gene>
<keyword evidence="7" id="KW-1185">Reference proteome</keyword>
<feature type="domain" description="HTH lysR-type" evidence="5">
    <location>
        <begin position="5"/>
        <end position="62"/>
    </location>
</feature>
<dbReference type="CDD" id="cd08422">
    <property type="entry name" value="PBP2_CrgA_like"/>
    <property type="match status" value="1"/>
</dbReference>
<comment type="similarity">
    <text evidence="1">Belongs to the LysR transcriptional regulatory family.</text>
</comment>
<keyword evidence="3 6" id="KW-0238">DNA-binding</keyword>
<evidence type="ECO:0000259" key="5">
    <source>
        <dbReference type="PROSITE" id="PS50931"/>
    </source>
</evidence>
<dbReference type="PANTHER" id="PTHR30537:SF5">
    <property type="entry name" value="HTH-TYPE TRANSCRIPTIONAL ACTIVATOR TTDR-RELATED"/>
    <property type="match status" value="1"/>
</dbReference>
<dbReference type="InterPro" id="IPR005119">
    <property type="entry name" value="LysR_subst-bd"/>
</dbReference>
<dbReference type="PROSITE" id="PS50931">
    <property type="entry name" value="HTH_LYSR"/>
    <property type="match status" value="1"/>
</dbReference>
<evidence type="ECO:0000313" key="7">
    <source>
        <dbReference type="Proteomes" id="UP000184517"/>
    </source>
</evidence>
<evidence type="ECO:0000256" key="3">
    <source>
        <dbReference type="ARBA" id="ARBA00023125"/>
    </source>
</evidence>
<dbReference type="Proteomes" id="UP000184517">
    <property type="component" value="Unassembled WGS sequence"/>
</dbReference>
<dbReference type="GO" id="GO:0043565">
    <property type="term" value="F:sequence-specific DNA binding"/>
    <property type="evidence" value="ECO:0007669"/>
    <property type="project" value="TreeGrafter"/>
</dbReference>
<proteinExistence type="inferred from homology"/>
<dbReference type="InterPro" id="IPR058163">
    <property type="entry name" value="LysR-type_TF_proteobact-type"/>
</dbReference>
<dbReference type="GO" id="GO:0006351">
    <property type="term" value="P:DNA-templated transcription"/>
    <property type="evidence" value="ECO:0007669"/>
    <property type="project" value="TreeGrafter"/>
</dbReference>